<dbReference type="NCBIfam" id="TIGR00879">
    <property type="entry name" value="SP"/>
    <property type="match status" value="2"/>
</dbReference>
<comment type="similarity">
    <text evidence="7">Belongs to the major facilitator superfamily. Sugar transporter (TC 2.A.1.1) family. Trehalose transporter subfamily.</text>
</comment>
<dbReference type="PROSITE" id="PS00216">
    <property type="entry name" value="SUGAR_TRANSPORT_1"/>
    <property type="match status" value="2"/>
</dbReference>
<keyword evidence="6" id="KW-0325">Glycoprotein</keyword>
<feature type="transmembrane region" description="Helical" evidence="9">
    <location>
        <begin position="158"/>
        <end position="176"/>
    </location>
</feature>
<feature type="transmembrane region" description="Helical" evidence="9">
    <location>
        <begin position="44"/>
        <end position="62"/>
    </location>
</feature>
<dbReference type="InterPro" id="IPR003663">
    <property type="entry name" value="Sugar/inositol_transpt"/>
</dbReference>
<accession>A0A195EU19</accession>
<dbReference type="EMBL" id="KQ981965">
    <property type="protein sequence ID" value="KYN31745.1"/>
    <property type="molecule type" value="Genomic_DNA"/>
</dbReference>
<dbReference type="Pfam" id="PF00083">
    <property type="entry name" value="Sugar_tr"/>
    <property type="match status" value="2"/>
</dbReference>
<dbReference type="GO" id="GO:0005886">
    <property type="term" value="C:plasma membrane"/>
    <property type="evidence" value="ECO:0007669"/>
    <property type="project" value="UniProtKB-SubCell"/>
</dbReference>
<dbReference type="PROSITE" id="PS00217">
    <property type="entry name" value="SUGAR_TRANSPORT_2"/>
    <property type="match status" value="1"/>
</dbReference>
<dbReference type="InterPro" id="IPR005828">
    <property type="entry name" value="MFS_sugar_transport-like"/>
</dbReference>
<feature type="transmembrane region" description="Helical" evidence="9">
    <location>
        <begin position="668"/>
        <end position="688"/>
    </location>
</feature>
<feature type="transmembrane region" description="Helical" evidence="9">
    <location>
        <begin position="636"/>
        <end position="656"/>
    </location>
</feature>
<keyword evidence="13" id="KW-1185">Reference proteome</keyword>
<dbReference type="FunFam" id="1.20.1250.20:FF:000055">
    <property type="entry name" value="Facilitated trehalose transporter Tret1-2 homolog"/>
    <property type="match status" value="2"/>
</dbReference>
<feature type="transmembrane region" description="Helical" evidence="9">
    <location>
        <begin position="843"/>
        <end position="865"/>
    </location>
</feature>
<evidence type="ECO:0000256" key="9">
    <source>
        <dbReference type="SAM" id="Phobius"/>
    </source>
</evidence>
<gene>
    <name evidence="12" type="ORF">ALC56_13884</name>
</gene>
<dbReference type="InterPro" id="IPR050549">
    <property type="entry name" value="MFS_Trehalose_Transporter"/>
</dbReference>
<dbReference type="PRINTS" id="PR00171">
    <property type="entry name" value="SUGRTRNSPORT"/>
</dbReference>
<dbReference type="PANTHER" id="PTHR48021:SF86">
    <property type="entry name" value="FACILITATED TREHALOSE TRANSPORTER TRET1-1-LIKE PROTEIN"/>
    <property type="match status" value="1"/>
</dbReference>
<dbReference type="Proteomes" id="UP000078541">
    <property type="component" value="Unassembled WGS sequence"/>
</dbReference>
<feature type="transmembrane region" description="Helical" evidence="9">
    <location>
        <begin position="877"/>
        <end position="896"/>
    </location>
</feature>
<evidence type="ECO:0000256" key="8">
    <source>
        <dbReference type="SAM" id="MobiDB-lite"/>
    </source>
</evidence>
<keyword evidence="4 9" id="KW-1133">Transmembrane helix</keyword>
<feature type="transmembrane region" description="Helical" evidence="9">
    <location>
        <begin position="611"/>
        <end position="630"/>
    </location>
</feature>
<evidence type="ECO:0000256" key="4">
    <source>
        <dbReference type="ARBA" id="ARBA00022989"/>
    </source>
</evidence>
<evidence type="ECO:0000256" key="1">
    <source>
        <dbReference type="ARBA" id="ARBA00004651"/>
    </source>
</evidence>
<organism evidence="12 13">
    <name type="scientific">Trachymyrmex septentrionalis</name>
    <dbReference type="NCBI Taxonomy" id="34720"/>
    <lineage>
        <taxon>Eukaryota</taxon>
        <taxon>Metazoa</taxon>
        <taxon>Ecdysozoa</taxon>
        <taxon>Arthropoda</taxon>
        <taxon>Hexapoda</taxon>
        <taxon>Insecta</taxon>
        <taxon>Pterygota</taxon>
        <taxon>Neoptera</taxon>
        <taxon>Endopterygota</taxon>
        <taxon>Hymenoptera</taxon>
        <taxon>Apocrita</taxon>
        <taxon>Aculeata</taxon>
        <taxon>Formicoidea</taxon>
        <taxon>Formicidae</taxon>
        <taxon>Myrmicinae</taxon>
        <taxon>Trachymyrmex</taxon>
    </lineage>
</organism>
<feature type="transmembrane region" description="Helical" evidence="9">
    <location>
        <begin position="949"/>
        <end position="967"/>
    </location>
</feature>
<feature type="transmembrane region" description="Helical" evidence="9">
    <location>
        <begin position="538"/>
        <end position="562"/>
    </location>
</feature>
<protein>
    <submittedName>
        <fullName evidence="12">Facilitated trehalose transporter Tret1</fullName>
    </submittedName>
</protein>
<feature type="domain" description="Major facilitator superfamily (MFS) profile" evidence="11">
    <location>
        <begin position="1"/>
        <end position="429"/>
    </location>
</feature>
<feature type="transmembrane region" description="Helical" evidence="9">
    <location>
        <begin position="304"/>
        <end position="326"/>
    </location>
</feature>
<feature type="transmembrane region" description="Helical" evidence="9">
    <location>
        <begin position="917"/>
        <end position="937"/>
    </location>
</feature>
<name>A0A195EU19_9HYME</name>
<feature type="transmembrane region" description="Helical" evidence="9">
    <location>
        <begin position="338"/>
        <end position="362"/>
    </location>
</feature>
<evidence type="ECO:0000256" key="7">
    <source>
        <dbReference type="ARBA" id="ARBA00024348"/>
    </source>
</evidence>
<feature type="transmembrane region" description="Helical" evidence="9">
    <location>
        <begin position="406"/>
        <end position="425"/>
    </location>
</feature>
<keyword evidence="3 9" id="KW-0812">Transmembrane</keyword>
<feature type="transmembrane region" description="Helical" evidence="9">
    <location>
        <begin position="374"/>
        <end position="394"/>
    </location>
</feature>
<evidence type="ECO:0000256" key="3">
    <source>
        <dbReference type="ARBA" id="ARBA00022692"/>
    </source>
</evidence>
<dbReference type="SUPFAM" id="SSF103473">
    <property type="entry name" value="MFS general substrate transporter"/>
    <property type="match status" value="2"/>
</dbReference>
<keyword evidence="2" id="KW-1003">Cell membrane</keyword>
<dbReference type="InterPro" id="IPR044775">
    <property type="entry name" value="MFS_ERD6/Tret1-like"/>
</dbReference>
<dbReference type="GO" id="GO:0051119">
    <property type="term" value="F:sugar transmembrane transporter activity"/>
    <property type="evidence" value="ECO:0007669"/>
    <property type="project" value="InterPro"/>
</dbReference>
<proteinExistence type="inferred from homology"/>
<feature type="transmembrane region" description="Helical" evidence="9">
    <location>
        <begin position="694"/>
        <end position="714"/>
    </location>
</feature>
<feature type="transmembrane region" description="Helical" evidence="9">
    <location>
        <begin position="816"/>
        <end position="836"/>
    </location>
</feature>
<feature type="domain" description="Major facilitator superfamily (MFS) profile" evidence="11">
    <location>
        <begin position="536"/>
        <end position="971"/>
    </location>
</feature>
<dbReference type="PANTHER" id="PTHR48021">
    <property type="match status" value="1"/>
</dbReference>
<feature type="transmembrane region" description="Helical" evidence="9">
    <location>
        <begin position="582"/>
        <end position="602"/>
    </location>
</feature>
<feature type="compositionally biased region" description="Basic and acidic residues" evidence="8">
    <location>
        <begin position="447"/>
        <end position="472"/>
    </location>
</feature>
<sequence length="996" mass="108028">VFLKCSSACLMALAVGTALAWTSPVLPQLYKESSWLVITKEQGSWVSSLLALGAILGAVPSGPMADKLGRKKTLLLLAVPFLLSWVIIIFAYTLWLIYLARFIIGAAVGAACVVVPTYISEIAETSTRGSLGAMFQLFITIGILLAFIFGAVMNYTTFAIVCALIEVGFLGSFVFMPESPIWLVNQGRKPEATIAMSVLRGDSYDPSEELAEAQREAEQAASRKSTVFDLVRTPAARKALLASLGGMFFQQLSGINAVIFYTVTIFQASGSSMSPDVASIIVAIVQMITTVVAAIIVDRAGRKPLLIFSSSVMLISLVALGLYFNIKIRGNDVSNLGWLPLTSLTLFMISFSIGMGPIPWMLMGELFPAETKAVASGIAVMLNWFLVFLVTKTFPAMNEGLGADVTFWIFAAIMALGTAFTYFYIPETKGKTSQEIQEKLQGNQKKRVGERGGDGSEEAEREREIEKMTPTRGNEEIEGRTYKDYAYSPVPVSSLSTVNDTPPVRESVELDTQRTSLRTNGQSGPEDIMEKGSKLIQFLAAATASLSVVATGAMMGWTSPVLPYLEMNGGPLGTPISSEQSSWIGSLMALGAIFGSFVAGFLGEKFGPKRALLSCVVPYLIGWILVASAGHVAQLYVARLVLGLALSIVFTIVPMYNGEIAEVSIRGALGSFLQLFITIGFLYAYAIGPFVSYTVFWILCAILPIVFFISFFFMPESPYFLLRQGRRDEAITSLAKLRSKSEAAVQKEADEIQVILDEAFKTQVSILDLFKVKVNIKALGHTCALVSFQQFTGINVVLFYLQNIFIAAGGSISTDVAPIIIGVVQILASAVTPVVVDRSGRRMLLVISGIGETVSLCAMGLYFYLKEVQHADDVVKQISWLPIVSLVIFIATYCMGWGPLPWAVMGEMFDPNVKAKASGITVSVCWFLAFLLTKFVSNIEQALGNYASFWMFAGFCLVSVLYTIFLLPETKGKTLQEIQDELNGVTSTASVENGKK</sequence>
<feature type="region of interest" description="Disordered" evidence="8">
    <location>
        <begin position="435"/>
        <end position="472"/>
    </location>
</feature>
<evidence type="ECO:0000256" key="5">
    <source>
        <dbReference type="ARBA" id="ARBA00023136"/>
    </source>
</evidence>
<comment type="subcellular location">
    <subcellularLocation>
        <location evidence="1">Cell membrane</location>
        <topology evidence="1">Multi-pass membrane protein</topology>
    </subcellularLocation>
</comment>
<evidence type="ECO:0000256" key="10">
    <source>
        <dbReference type="SAM" id="SignalP"/>
    </source>
</evidence>
<feature type="transmembrane region" description="Helical" evidence="9">
    <location>
        <begin position="98"/>
        <end position="119"/>
    </location>
</feature>
<evidence type="ECO:0000259" key="11">
    <source>
        <dbReference type="PROSITE" id="PS50850"/>
    </source>
</evidence>
<keyword evidence="10" id="KW-0732">Signal</keyword>
<feature type="transmembrane region" description="Helical" evidence="9">
    <location>
        <begin position="277"/>
        <end position="297"/>
    </location>
</feature>
<feature type="signal peptide" evidence="10">
    <location>
        <begin position="1"/>
        <end position="20"/>
    </location>
</feature>
<dbReference type="InterPro" id="IPR036259">
    <property type="entry name" value="MFS_trans_sf"/>
</dbReference>
<dbReference type="STRING" id="34720.A0A195EU19"/>
<evidence type="ECO:0000313" key="12">
    <source>
        <dbReference type="EMBL" id="KYN31745.1"/>
    </source>
</evidence>
<feature type="transmembrane region" description="Helical" evidence="9">
    <location>
        <begin position="131"/>
        <end position="152"/>
    </location>
</feature>
<feature type="transmembrane region" description="Helical" evidence="9">
    <location>
        <begin position="74"/>
        <end position="92"/>
    </location>
</feature>
<dbReference type="Gene3D" id="1.20.1250.20">
    <property type="entry name" value="MFS general substrate transporter like domains"/>
    <property type="match status" value="2"/>
</dbReference>
<dbReference type="CDD" id="cd17358">
    <property type="entry name" value="MFS_GLUT6_8_Class3_like"/>
    <property type="match status" value="2"/>
</dbReference>
<feature type="non-terminal residue" evidence="12">
    <location>
        <position position="1"/>
    </location>
</feature>
<evidence type="ECO:0000256" key="6">
    <source>
        <dbReference type="ARBA" id="ARBA00023180"/>
    </source>
</evidence>
<dbReference type="InterPro" id="IPR020846">
    <property type="entry name" value="MFS_dom"/>
</dbReference>
<dbReference type="PROSITE" id="PS50850">
    <property type="entry name" value="MFS"/>
    <property type="match status" value="2"/>
</dbReference>
<dbReference type="AlphaFoldDB" id="A0A195EU19"/>
<evidence type="ECO:0000313" key="13">
    <source>
        <dbReference type="Proteomes" id="UP000078541"/>
    </source>
</evidence>
<feature type="chain" id="PRO_5008271013" evidence="10">
    <location>
        <begin position="21"/>
        <end position="996"/>
    </location>
</feature>
<dbReference type="InterPro" id="IPR005829">
    <property type="entry name" value="Sugar_transporter_CS"/>
</dbReference>
<evidence type="ECO:0000256" key="2">
    <source>
        <dbReference type="ARBA" id="ARBA00022475"/>
    </source>
</evidence>
<keyword evidence="5 9" id="KW-0472">Membrane</keyword>
<reference evidence="12 13" key="1">
    <citation type="submission" date="2016-03" db="EMBL/GenBank/DDBJ databases">
        <title>Trachymyrmex septentrionalis WGS genome.</title>
        <authorList>
            <person name="Nygaard S."/>
            <person name="Hu H."/>
            <person name="Boomsma J."/>
            <person name="Zhang G."/>
        </authorList>
    </citation>
    <scope>NUCLEOTIDE SEQUENCE [LARGE SCALE GENOMIC DNA]</scope>
    <source>
        <strain evidence="12">Tsep2-gDNA-1</strain>
        <tissue evidence="12">Whole body</tissue>
    </source>
</reference>
<feature type="transmembrane region" description="Helical" evidence="9">
    <location>
        <begin position="240"/>
        <end position="265"/>
    </location>
</feature>